<evidence type="ECO:0000256" key="4">
    <source>
        <dbReference type="ARBA" id="ARBA00023172"/>
    </source>
</evidence>
<dbReference type="InterPro" id="IPR050090">
    <property type="entry name" value="Tyrosine_recombinase_XerCD"/>
</dbReference>
<proteinExistence type="inferred from homology"/>
<dbReference type="Proteomes" id="UP000433382">
    <property type="component" value="Unassembled WGS sequence"/>
</dbReference>
<organism evidence="5 6">
    <name type="scientific">Phocaeicola vulgatus</name>
    <name type="common">Bacteroides vulgatus</name>
    <dbReference type="NCBI Taxonomy" id="821"/>
    <lineage>
        <taxon>Bacteria</taxon>
        <taxon>Pseudomonadati</taxon>
        <taxon>Bacteroidota</taxon>
        <taxon>Bacteroidia</taxon>
        <taxon>Bacteroidales</taxon>
        <taxon>Bacteroidaceae</taxon>
        <taxon>Phocaeicola</taxon>
    </lineage>
</organism>
<dbReference type="Gene3D" id="1.10.443.10">
    <property type="entry name" value="Intergrase catalytic core"/>
    <property type="match status" value="1"/>
</dbReference>
<accession>A0A396EZ20</accession>
<name>A0A396EZ20_PHOVU</name>
<dbReference type="AlphaFoldDB" id="A0A396EZ20"/>
<dbReference type="Gene3D" id="1.10.150.130">
    <property type="match status" value="1"/>
</dbReference>
<dbReference type="GO" id="GO:0003677">
    <property type="term" value="F:DNA binding"/>
    <property type="evidence" value="ECO:0007669"/>
    <property type="project" value="UniProtKB-UniRule"/>
</dbReference>
<dbReference type="InterPro" id="IPR044068">
    <property type="entry name" value="CB"/>
</dbReference>
<reference evidence="5 6" key="1">
    <citation type="journal article" date="2019" name="Nat. Med.">
        <title>A library of human gut bacterial isolates paired with longitudinal multiomics data enables mechanistic microbiome research.</title>
        <authorList>
            <person name="Poyet M."/>
            <person name="Groussin M."/>
            <person name="Gibbons S.M."/>
            <person name="Avila-Pacheco J."/>
            <person name="Jiang X."/>
            <person name="Kearney S.M."/>
            <person name="Perrotta A.R."/>
            <person name="Berdy B."/>
            <person name="Zhao S."/>
            <person name="Lieberman T.D."/>
            <person name="Swanson P.K."/>
            <person name="Smith M."/>
            <person name="Roesemann S."/>
            <person name="Alexander J.E."/>
            <person name="Rich S.A."/>
            <person name="Livny J."/>
            <person name="Vlamakis H."/>
            <person name="Clish C."/>
            <person name="Bullock K."/>
            <person name="Deik A."/>
            <person name="Scott J."/>
            <person name="Pierce K.A."/>
            <person name="Xavier R.J."/>
            <person name="Alm E.J."/>
        </authorList>
    </citation>
    <scope>NUCLEOTIDE SEQUENCE [LARGE SCALE GENOMIC DNA]</scope>
    <source>
        <strain evidence="5 6">BIOML-A73</strain>
    </source>
</reference>
<evidence type="ECO:0000313" key="5">
    <source>
        <dbReference type="EMBL" id="KAB3572741.1"/>
    </source>
</evidence>
<dbReference type="PROSITE" id="PS51900">
    <property type="entry name" value="CB"/>
    <property type="match status" value="1"/>
</dbReference>
<dbReference type="GO" id="GO:0015074">
    <property type="term" value="P:DNA integration"/>
    <property type="evidence" value="ECO:0007669"/>
    <property type="project" value="UniProtKB-KW"/>
</dbReference>
<dbReference type="InterPro" id="IPR010998">
    <property type="entry name" value="Integrase_recombinase_N"/>
</dbReference>
<evidence type="ECO:0000256" key="3">
    <source>
        <dbReference type="ARBA" id="ARBA00023125"/>
    </source>
</evidence>
<dbReference type="PANTHER" id="PTHR30349:SF64">
    <property type="entry name" value="PROPHAGE INTEGRASE INTD-RELATED"/>
    <property type="match status" value="1"/>
</dbReference>
<keyword evidence="3" id="KW-0238">DNA-binding</keyword>
<dbReference type="Pfam" id="PF00589">
    <property type="entry name" value="Phage_integrase"/>
    <property type="match status" value="1"/>
</dbReference>
<dbReference type="PROSITE" id="PS51898">
    <property type="entry name" value="TYR_RECOMBINASE"/>
    <property type="match status" value="1"/>
</dbReference>
<evidence type="ECO:0000256" key="2">
    <source>
        <dbReference type="ARBA" id="ARBA00022908"/>
    </source>
</evidence>
<dbReference type="InterPro" id="IPR035386">
    <property type="entry name" value="Arm-DNA-bind_5"/>
</dbReference>
<keyword evidence="2" id="KW-0229">DNA integration</keyword>
<dbReference type="Pfam" id="PF17293">
    <property type="entry name" value="Arm-DNA-bind_5"/>
    <property type="match status" value="1"/>
</dbReference>
<gene>
    <name evidence="5" type="ORF">GAY01_05815</name>
</gene>
<protein>
    <submittedName>
        <fullName evidence="5">Site-specific integrase</fullName>
    </submittedName>
</protein>
<comment type="caution">
    <text evidence="5">The sequence shown here is derived from an EMBL/GenBank/DDBJ whole genome shotgun (WGS) entry which is preliminary data.</text>
</comment>
<evidence type="ECO:0000256" key="1">
    <source>
        <dbReference type="ARBA" id="ARBA00008857"/>
    </source>
</evidence>
<dbReference type="PANTHER" id="PTHR30349">
    <property type="entry name" value="PHAGE INTEGRASE-RELATED"/>
    <property type="match status" value="1"/>
</dbReference>
<comment type="similarity">
    <text evidence="1">Belongs to the 'phage' integrase family.</text>
</comment>
<evidence type="ECO:0000313" key="6">
    <source>
        <dbReference type="Proteomes" id="UP000433382"/>
    </source>
</evidence>
<dbReference type="EMBL" id="WCZM01000006">
    <property type="protein sequence ID" value="KAB3572741.1"/>
    <property type="molecule type" value="Genomic_DNA"/>
</dbReference>
<dbReference type="Pfam" id="PF13102">
    <property type="entry name" value="Phage_int_SAM_5"/>
    <property type="match status" value="1"/>
</dbReference>
<dbReference type="InterPro" id="IPR013762">
    <property type="entry name" value="Integrase-like_cat_sf"/>
</dbReference>
<dbReference type="RefSeq" id="WP_008670480.1">
    <property type="nucleotide sequence ID" value="NZ_AP025232.1"/>
</dbReference>
<dbReference type="GO" id="GO:0006310">
    <property type="term" value="P:DNA recombination"/>
    <property type="evidence" value="ECO:0007669"/>
    <property type="project" value="UniProtKB-KW"/>
</dbReference>
<keyword evidence="4" id="KW-0233">DNA recombination</keyword>
<dbReference type="CDD" id="cd01185">
    <property type="entry name" value="INTN1_C_like"/>
    <property type="match status" value="1"/>
</dbReference>
<dbReference type="InterPro" id="IPR011010">
    <property type="entry name" value="DNA_brk_join_enz"/>
</dbReference>
<sequence length="402" mass="46478">MTSITVKFRPSSIIQKEGTLHYQIIHHRKVRKLRTGYKLFPSEWNSTLQRINVSAGKNEERRLYLAALKKHIDVDLFKIKECISRLKQENKPYTADRVVGLYFTHQASCPFLLYGKKLLVELKKIGKVRTADTYRNALGSFEHFLNNRADILLEELDSNLMISYESWLKGTGICPNTSSYYMRNLRAIYNRAVEQGLVAQQNPFKHVYTGIDKTKKRAVSLDVIREIRDLNLAKKSQTFARDIFLFSFYTRGMSFVDMAFLKKKDLQNGILTYRRNKTGQQLFIKWEKPMQELIDKYDTSDTPYLLPIIRNSSVDEWHQYQNAAHRINRNLKQIGKQIGLSIPLTTYVARHAWASIAQSKNVSLSVISEALGHDSEQTTRIYLASLDTSVVDKANSLILKSI</sequence>
<dbReference type="SUPFAM" id="SSF56349">
    <property type="entry name" value="DNA breaking-rejoining enzymes"/>
    <property type="match status" value="1"/>
</dbReference>
<dbReference type="InterPro" id="IPR002104">
    <property type="entry name" value="Integrase_catalytic"/>
</dbReference>
<dbReference type="InterPro" id="IPR025269">
    <property type="entry name" value="SAM-like_dom"/>
</dbReference>